<gene>
    <name evidence="8" type="primary">UBC24</name>
</gene>
<evidence type="ECO:0000256" key="2">
    <source>
        <dbReference type="ARBA" id="ARBA00022679"/>
    </source>
</evidence>
<evidence type="ECO:0000256" key="6">
    <source>
        <dbReference type="SAM" id="MobiDB-lite"/>
    </source>
</evidence>
<dbReference type="Pfam" id="PF23043">
    <property type="entry name" value="SH3-B_UBE2O"/>
    <property type="match status" value="1"/>
</dbReference>
<keyword evidence="3" id="KW-0547">Nucleotide-binding</keyword>
<evidence type="ECO:0000256" key="5">
    <source>
        <dbReference type="ARBA" id="ARBA00022840"/>
    </source>
</evidence>
<dbReference type="Pfam" id="PF23046">
    <property type="entry name" value="tSH3-B_UBE2O"/>
    <property type="match status" value="1"/>
</dbReference>
<name>A0A1J0CN48_DENOF</name>
<dbReference type="GO" id="GO:0005524">
    <property type="term" value="F:ATP binding"/>
    <property type="evidence" value="ECO:0007669"/>
    <property type="project" value="UniProtKB-KW"/>
</dbReference>
<organism evidence="8">
    <name type="scientific">Dendrobium officinale</name>
    <name type="common">Orchid</name>
    <dbReference type="NCBI Taxonomy" id="142615"/>
    <lineage>
        <taxon>Eukaryota</taxon>
        <taxon>Viridiplantae</taxon>
        <taxon>Streptophyta</taxon>
        <taxon>Embryophyta</taxon>
        <taxon>Tracheophyta</taxon>
        <taxon>Spermatophyta</taxon>
        <taxon>Magnoliopsida</taxon>
        <taxon>Liliopsida</taxon>
        <taxon>Asparagales</taxon>
        <taxon>Orchidaceae</taxon>
        <taxon>Epidendroideae</taxon>
        <taxon>Malaxideae</taxon>
        <taxon>Dendrobiinae</taxon>
        <taxon>Dendrobium</taxon>
    </lineage>
</organism>
<dbReference type="InterPro" id="IPR016135">
    <property type="entry name" value="UBQ-conjugating_enzyme/RWD"/>
</dbReference>
<dbReference type="EMBL" id="KX524067">
    <property type="protein sequence ID" value="APB87922.1"/>
    <property type="molecule type" value="mRNA"/>
</dbReference>
<keyword evidence="2" id="KW-0808">Transferase</keyword>
<dbReference type="PROSITE" id="PS50127">
    <property type="entry name" value="UBC_2"/>
    <property type="match status" value="1"/>
</dbReference>
<feature type="domain" description="UBC core" evidence="7">
    <location>
        <begin position="699"/>
        <end position="859"/>
    </location>
</feature>
<evidence type="ECO:0000256" key="4">
    <source>
        <dbReference type="ARBA" id="ARBA00022786"/>
    </source>
</evidence>
<evidence type="ECO:0000256" key="3">
    <source>
        <dbReference type="ARBA" id="ARBA00022741"/>
    </source>
</evidence>
<keyword evidence="5" id="KW-0067">ATP-binding</keyword>
<dbReference type="CDD" id="cd23837">
    <property type="entry name" value="UBCc_UBE2O"/>
    <property type="match status" value="1"/>
</dbReference>
<feature type="compositionally biased region" description="Acidic residues" evidence="6">
    <location>
        <begin position="7"/>
        <end position="22"/>
    </location>
</feature>
<dbReference type="InterPro" id="IPR057735">
    <property type="entry name" value="UBE2O-like_tSH3-B"/>
</dbReference>
<evidence type="ECO:0000256" key="1">
    <source>
        <dbReference type="ARBA" id="ARBA00012486"/>
    </source>
</evidence>
<dbReference type="SMART" id="SM00212">
    <property type="entry name" value="UBCc"/>
    <property type="match status" value="1"/>
</dbReference>
<dbReference type="PANTHER" id="PTHR46116">
    <property type="entry name" value="(E3-INDEPENDENT) E2 UBIQUITIN-CONJUGATING ENZYME"/>
    <property type="match status" value="1"/>
</dbReference>
<sequence length="959" mass="106576">MNMFTDSDSESYTESTDTEDHDGIESAYGGQAWSILSCLDESIEKIDDFLAFQRGFVHGDIVCSISDPSKQLGRVVDVNMSVDLETSLGELIEGVDSKKLVKVCPFSPGDYVIQGNWLGRVSRVIDRVTVLLNDGSKCEIMLGDSDDLIPVSPILFEVGSRPLYCPGQRVSIKHHSISENGSWFYGSWKAGRTEGTICNVEVGLVHVKWVTSLMSLGCIASPPDQVQEPGMLILLSCFSFANWQIGDCCTLPFDYQNYSKMADKEPVPVTVAPQFTKMQRSETSDQLYKEIYSIAKTRIKVDVLWQNGQVSSGVYPEALLPVSNIGDHDFWPGQFVTEKVISEDVHVASIQNLGVVKSVESQEQIVKVKWITAELKETVNFNRDTEEIVSAYELIEHPDASYGLGDIVIRLSNCDSFEGNISNIHIGTDQLLEHKSTPAKRVLDPSLFHAIDSKKNVQSLGFDNCPASYASRIGFVIGFMDESIEVRWASGLISKVHPYEIFGLDRLDELDSSSAVHQVVEHVQSEISEHAKLQENEVGHGSNGGSNRGLWDAAFLLLPSVTLRFLTNIVERLFSIGGSSSPSCEKLRDFNCLDKICECSLSSRSSRTGDNLQLVNGNNSLGLHISEINVPSLGGDELQFEGWKKVVKCGAEQIGRSALMLSCEKAERFKQFDSVFGYLDHHFAHVFRQDAAASQVKNGWLKRVHQEWSILKKNLPESIYVRVYEERVDLLRASIAGQPGTPYYHGLFFFDIHLPSNYPQEPPIVHYHSGGLKLNPNLYESGKICLSLLNTWAGSGTEVWNPDSSTILQVLLSLQALVLNDKPYFNEAGFDKQIGRAEAEGNSINYNENAFLLTCKSMLYIMRQPPKHFEAHVEEHFVEHALDILVACKAYMDGARVGSYGSGMRSEDGCRNNSAGFRIMLAKILPMLVSSFAAKGIDCSQFINQDDRFPGFSKDLDTM</sequence>
<evidence type="ECO:0000259" key="7">
    <source>
        <dbReference type="PROSITE" id="PS50127"/>
    </source>
</evidence>
<dbReference type="SUPFAM" id="SSF54495">
    <property type="entry name" value="UBC-like"/>
    <property type="match status" value="1"/>
</dbReference>
<evidence type="ECO:0000313" key="8">
    <source>
        <dbReference type="EMBL" id="APB87922.1"/>
    </source>
</evidence>
<dbReference type="PANTHER" id="PTHR46116:SF15">
    <property type="entry name" value="(E3-INDEPENDENT) E2 UBIQUITIN-CONJUGATING ENZYME"/>
    <property type="match status" value="1"/>
</dbReference>
<dbReference type="FunFam" id="3.10.110.10:FF:000028">
    <property type="entry name" value="Probable ubiquitin-conjugating enzyme E2 23"/>
    <property type="match status" value="1"/>
</dbReference>
<feature type="region of interest" description="Disordered" evidence="6">
    <location>
        <begin position="1"/>
        <end position="23"/>
    </location>
</feature>
<dbReference type="GO" id="GO:0061631">
    <property type="term" value="F:ubiquitin conjugating enzyme activity"/>
    <property type="evidence" value="ECO:0007669"/>
    <property type="project" value="UniProtKB-EC"/>
</dbReference>
<dbReference type="Pfam" id="PF00179">
    <property type="entry name" value="UQ_con"/>
    <property type="match status" value="1"/>
</dbReference>
<dbReference type="EC" id="2.3.2.23" evidence="1"/>
<accession>A0A1J0CN48</accession>
<reference evidence="8" key="1">
    <citation type="journal article" date="2016" name="PLoS ONE">
        <title>Whole-Transcriptome Selection and Evaluation of Internal Reference Genes for Expression Analysis in Protocorm Development of Dendrobium officinale Kimura et Migo.</title>
        <authorList>
            <person name="An H."/>
            <person name="Zhu Q."/>
            <person name="Pei W."/>
            <person name="Fan J."/>
            <person name="Liang Y."/>
            <person name="Cui Y."/>
            <person name="Lv N."/>
            <person name="Wang W."/>
        </authorList>
    </citation>
    <scope>NUCLEOTIDE SEQUENCE</scope>
    <source>
        <strain evidence="8">T2-34737</strain>
    </source>
</reference>
<dbReference type="AlphaFoldDB" id="A0A1J0CN48"/>
<keyword evidence="4" id="KW-0833">Ubl conjugation pathway</keyword>
<proteinExistence type="evidence at transcript level"/>
<dbReference type="InterPro" id="IPR057733">
    <property type="entry name" value="UBE2O-like_SH3-B"/>
</dbReference>
<protein>
    <recommendedName>
        <fullName evidence="1">E2 ubiquitin-conjugating enzyme</fullName>
        <ecNumber evidence="1">2.3.2.23</ecNumber>
    </recommendedName>
</protein>
<dbReference type="Gene3D" id="3.10.110.10">
    <property type="entry name" value="Ubiquitin Conjugating Enzyme"/>
    <property type="match status" value="1"/>
</dbReference>
<dbReference type="InterPro" id="IPR000608">
    <property type="entry name" value="UBC"/>
</dbReference>